<keyword evidence="3" id="KW-1185">Reference proteome</keyword>
<dbReference type="Proteomes" id="UP000248044">
    <property type="component" value="Chromosome"/>
</dbReference>
<reference evidence="2 3" key="1">
    <citation type="submission" date="2018-05" db="EMBL/GenBank/DDBJ databases">
        <title>Complete Genome Sequences of Extremely Thermoacidophilic, Metal-Mobilizing Type-Strain Members of the Archaeal Family Sulfolobaceae: Acidianus brierleyi DSM-1651T, Acidianus sulfidivorans DSM-18786T, Metallosphaera hakonensis DSM-7519T, and Metallosphaera prunae DSM-10039T.</title>
        <authorList>
            <person name="Counts J.A."/>
            <person name="Kelly R.M."/>
        </authorList>
    </citation>
    <scope>NUCLEOTIDE SEQUENCE [LARGE SCALE GENOMIC DNA]</scope>
    <source>
        <strain evidence="2 3">DSM 1651</strain>
    </source>
</reference>
<keyword evidence="2" id="KW-0808">Transferase</keyword>
<dbReference type="InterPro" id="IPR036868">
    <property type="entry name" value="TusA-like_sf"/>
</dbReference>
<dbReference type="Pfam" id="PF01206">
    <property type="entry name" value="TusA"/>
    <property type="match status" value="1"/>
</dbReference>
<proteinExistence type="predicted"/>
<dbReference type="KEGG" id="abri:DFR85_10095"/>
<accession>A0A2U9IFS6</accession>
<name>A0A2U9IFS6_9CREN</name>
<dbReference type="GeneID" id="36832509"/>
<evidence type="ECO:0000259" key="1">
    <source>
        <dbReference type="Pfam" id="PF01206"/>
    </source>
</evidence>
<dbReference type="SUPFAM" id="SSF64307">
    <property type="entry name" value="SirA-like"/>
    <property type="match status" value="1"/>
</dbReference>
<evidence type="ECO:0000313" key="2">
    <source>
        <dbReference type="EMBL" id="AWR94898.1"/>
    </source>
</evidence>
<dbReference type="OrthoDB" id="35291at2157"/>
<dbReference type="RefSeq" id="WP_110270779.1">
    <property type="nucleotide sequence ID" value="NZ_CP029289.2"/>
</dbReference>
<dbReference type="InterPro" id="IPR001455">
    <property type="entry name" value="TusA-like"/>
</dbReference>
<evidence type="ECO:0000313" key="3">
    <source>
        <dbReference type="Proteomes" id="UP000248044"/>
    </source>
</evidence>
<dbReference type="GO" id="GO:0016740">
    <property type="term" value="F:transferase activity"/>
    <property type="evidence" value="ECO:0007669"/>
    <property type="project" value="UniProtKB-KW"/>
</dbReference>
<dbReference type="EMBL" id="CP029289">
    <property type="protein sequence ID" value="AWR94898.1"/>
    <property type="molecule type" value="Genomic_DNA"/>
</dbReference>
<protein>
    <submittedName>
        <fullName evidence="2">Sulfurtransferase TusA family protein</fullName>
    </submittedName>
</protein>
<dbReference type="AlphaFoldDB" id="A0A2U9IFS6"/>
<feature type="domain" description="UPF0033" evidence="1">
    <location>
        <begin position="9"/>
        <end position="68"/>
    </location>
</feature>
<gene>
    <name evidence="2" type="ORF">DFR85_10095</name>
</gene>
<dbReference type="Gene3D" id="3.30.110.40">
    <property type="entry name" value="TusA-like domain"/>
    <property type="match status" value="1"/>
</dbReference>
<organism evidence="2 3">
    <name type="scientific">Acidianus brierleyi</name>
    <dbReference type="NCBI Taxonomy" id="41673"/>
    <lineage>
        <taxon>Archaea</taxon>
        <taxon>Thermoproteota</taxon>
        <taxon>Thermoprotei</taxon>
        <taxon>Sulfolobales</taxon>
        <taxon>Sulfolobaceae</taxon>
        <taxon>Acidianus</taxon>
    </lineage>
</organism>
<sequence>MKELEIKDACPSGFIQLMEVWKNIKGEEEIIIRTPWGGMVDDLKNWCKETGNEFLGYEKNGSETLIRLKLKR</sequence>